<protein>
    <submittedName>
        <fullName evidence="4">TM0996/MTH895 family glutaredoxin-like protein</fullName>
    </submittedName>
</protein>
<evidence type="ECO:0000259" key="3">
    <source>
        <dbReference type="Pfam" id="PF13192"/>
    </source>
</evidence>
<feature type="domain" description="Thioredoxin-like fold" evidence="3">
    <location>
        <begin position="1"/>
        <end position="75"/>
    </location>
</feature>
<proteinExistence type="predicted"/>
<evidence type="ECO:0000313" key="5">
    <source>
        <dbReference type="Proteomes" id="UP000727993"/>
    </source>
</evidence>
<comment type="caution">
    <text evidence="4">The sequence shown here is derived from an EMBL/GenBank/DDBJ whole genome shotgun (WGS) entry which is preliminary data.</text>
</comment>
<dbReference type="InterPro" id="IPR005243">
    <property type="entry name" value="THIRX-like_proc"/>
</dbReference>
<dbReference type="SUPFAM" id="SSF52833">
    <property type="entry name" value="Thioredoxin-like"/>
    <property type="match status" value="1"/>
</dbReference>
<reference evidence="4 5" key="1">
    <citation type="submission" date="2020-10" db="EMBL/GenBank/DDBJ databases">
        <title>Connecting structure to function with the recovery of over 1000 high-quality activated sludge metagenome-assembled genomes encoding full-length rRNA genes using long-read sequencing.</title>
        <authorList>
            <person name="Singleton C.M."/>
            <person name="Petriglieri F."/>
            <person name="Kristensen J.M."/>
            <person name="Kirkegaard R.H."/>
            <person name="Michaelsen T.Y."/>
            <person name="Andersen M.H."/>
            <person name="Karst S.M."/>
            <person name="Dueholm M.S."/>
            <person name="Nielsen P.H."/>
            <person name="Albertsen M."/>
        </authorList>
    </citation>
    <scope>NUCLEOTIDE SEQUENCE [LARGE SCALE GENOMIC DNA]</scope>
    <source>
        <strain evidence="4">Lyne_18-Q3-R50-59_MAXAC.006</strain>
    </source>
</reference>
<dbReference type="NCBIfam" id="TIGR00412">
    <property type="entry name" value="redox_disulf_2"/>
    <property type="match status" value="1"/>
</dbReference>
<feature type="active site" description="Nucleophile" evidence="1">
    <location>
        <position position="13"/>
    </location>
</feature>
<gene>
    <name evidence="4" type="ORF">IPN02_11710</name>
</gene>
<feature type="disulfide bond" description="Redox-active" evidence="2">
    <location>
        <begin position="10"/>
        <end position="13"/>
    </location>
</feature>
<dbReference type="Proteomes" id="UP000727993">
    <property type="component" value="Unassembled WGS sequence"/>
</dbReference>
<accession>A0A936ND60</accession>
<sequence>MDIKILGSGCTKCDKLEAAARTAAAELGVEAEFEKVTAPAEIASWGVMATPALVIDYEVVLAGRVPSTDDVKALLAGR</sequence>
<dbReference type="EMBL" id="JADJZA010000007">
    <property type="protein sequence ID" value="MBK9297474.1"/>
    <property type="molecule type" value="Genomic_DNA"/>
</dbReference>
<keyword evidence="2" id="KW-0676">Redox-active center</keyword>
<dbReference type="Pfam" id="PF13192">
    <property type="entry name" value="Thioredoxin_3"/>
    <property type="match status" value="1"/>
</dbReference>
<dbReference type="AlphaFoldDB" id="A0A936ND60"/>
<organism evidence="4 5">
    <name type="scientific">Candidatus Neomicrothrix subdominans</name>
    <dbReference type="NCBI Taxonomy" id="2954438"/>
    <lineage>
        <taxon>Bacteria</taxon>
        <taxon>Bacillati</taxon>
        <taxon>Actinomycetota</taxon>
        <taxon>Acidimicrobiia</taxon>
        <taxon>Acidimicrobiales</taxon>
        <taxon>Microthrixaceae</taxon>
        <taxon>Candidatus Neomicrothrix</taxon>
    </lineage>
</organism>
<dbReference type="PIRSF" id="PIRSF037031">
    <property type="entry name" value="Redox_disulphide_2"/>
    <property type="match status" value="1"/>
</dbReference>
<dbReference type="Gene3D" id="3.40.30.10">
    <property type="entry name" value="Glutaredoxin"/>
    <property type="match status" value="1"/>
</dbReference>
<feature type="active site" description="Nucleophile" evidence="1">
    <location>
        <position position="10"/>
    </location>
</feature>
<dbReference type="PANTHER" id="PTHR36450">
    <property type="entry name" value="THIOREDOXIN"/>
    <property type="match status" value="1"/>
</dbReference>
<dbReference type="PANTHER" id="PTHR36450:SF1">
    <property type="entry name" value="THIOREDOXIN"/>
    <property type="match status" value="1"/>
</dbReference>
<dbReference type="InterPro" id="IPR012336">
    <property type="entry name" value="Thioredoxin-like_fold"/>
</dbReference>
<name>A0A936ND60_9ACTN</name>
<evidence type="ECO:0000256" key="2">
    <source>
        <dbReference type="PIRSR" id="PIRSR037031-51"/>
    </source>
</evidence>
<keyword evidence="2" id="KW-1015">Disulfide bond</keyword>
<dbReference type="InterPro" id="IPR036249">
    <property type="entry name" value="Thioredoxin-like_sf"/>
</dbReference>
<evidence type="ECO:0000313" key="4">
    <source>
        <dbReference type="EMBL" id="MBK9297474.1"/>
    </source>
</evidence>
<evidence type="ECO:0000256" key="1">
    <source>
        <dbReference type="PIRSR" id="PIRSR037031-50"/>
    </source>
</evidence>